<dbReference type="Pfam" id="PF10332">
    <property type="entry name" value="DUF2418"/>
    <property type="match status" value="1"/>
</dbReference>
<evidence type="ECO:0000256" key="2">
    <source>
        <dbReference type="ARBA" id="ARBA00022692"/>
    </source>
</evidence>
<evidence type="ECO:0000256" key="1">
    <source>
        <dbReference type="ARBA" id="ARBA00004127"/>
    </source>
</evidence>
<comment type="caution">
    <text evidence="6">The sequence shown here is derived from an EMBL/GenBank/DDBJ whole genome shotgun (WGS) entry which is preliminary data.</text>
</comment>
<evidence type="ECO:0000313" key="6">
    <source>
        <dbReference type="EMBL" id="KAJ1921658.1"/>
    </source>
</evidence>
<dbReference type="GO" id="GO:0043007">
    <property type="term" value="P:maintenance of rDNA"/>
    <property type="evidence" value="ECO:0007669"/>
    <property type="project" value="TreeGrafter"/>
</dbReference>
<dbReference type="Proteomes" id="UP001150569">
    <property type="component" value="Unassembled WGS sequence"/>
</dbReference>
<evidence type="ECO:0000256" key="5">
    <source>
        <dbReference type="SAM" id="MobiDB-lite"/>
    </source>
</evidence>
<evidence type="ECO:0000256" key="3">
    <source>
        <dbReference type="ARBA" id="ARBA00022989"/>
    </source>
</evidence>
<keyword evidence="4" id="KW-0472">Membrane</keyword>
<keyword evidence="2" id="KW-0812">Transmembrane</keyword>
<dbReference type="GO" id="GO:0012505">
    <property type="term" value="C:endomembrane system"/>
    <property type="evidence" value="ECO:0007669"/>
    <property type="project" value="UniProtKB-SubCell"/>
</dbReference>
<accession>A0A9W8DX88</accession>
<name>A0A9W8DX88_9FUNG</name>
<dbReference type="AlphaFoldDB" id="A0A9W8DX88"/>
<evidence type="ECO:0000313" key="7">
    <source>
        <dbReference type="Proteomes" id="UP001150569"/>
    </source>
</evidence>
<keyword evidence="7" id="KW-1185">Reference proteome</keyword>
<dbReference type="OrthoDB" id="3363151at2759"/>
<dbReference type="PANTHER" id="PTHR28293">
    <property type="entry name" value="NUCLEAR RIM PROTEIN 1"/>
    <property type="match status" value="1"/>
</dbReference>
<keyword evidence="3" id="KW-1133">Transmembrane helix</keyword>
<sequence length="295" mass="34818">MSRQKPIASDVERKRARRRKRYVRRQSWFEKAQEAPQNFVLDWWENFEALDWDKIQRRLSIINTLYLFTRSRTYQLLHADPNDPLNSTHIQVGSFEYHSPAWSQTWYGSLVWPAWRRIFGNSAGQSREVLELEMWTPPLLALNVFRWFSPAQVLVVHLATGHNWYYLIPGAFAIGAQLHYTTHRYVELLKDKQVLFGQMFSEYNLTYVNPRLLVIKHDKATNFPEWRPGQYAESSDDHSSGSGSEENVPDVYAVDSGRRDPPERRHSNITPPRQPTPFATPRAAFRRHPRYTEPY</sequence>
<protein>
    <submittedName>
        <fullName evidence="6">Uncharacterized protein</fullName>
    </submittedName>
</protein>
<dbReference type="InterPro" id="IPR018819">
    <property type="entry name" value="Nur1/Mug154"/>
</dbReference>
<dbReference type="GO" id="GO:0007096">
    <property type="term" value="P:regulation of exit from mitosis"/>
    <property type="evidence" value="ECO:0007669"/>
    <property type="project" value="TreeGrafter"/>
</dbReference>
<dbReference type="EMBL" id="JANBPT010000412">
    <property type="protein sequence ID" value="KAJ1921658.1"/>
    <property type="molecule type" value="Genomic_DNA"/>
</dbReference>
<feature type="region of interest" description="Disordered" evidence="5">
    <location>
        <begin position="226"/>
        <end position="295"/>
    </location>
</feature>
<proteinExistence type="predicted"/>
<reference evidence="6" key="1">
    <citation type="submission" date="2022-07" db="EMBL/GenBank/DDBJ databases">
        <title>Phylogenomic reconstructions and comparative analyses of Kickxellomycotina fungi.</title>
        <authorList>
            <person name="Reynolds N.K."/>
            <person name="Stajich J.E."/>
            <person name="Barry K."/>
            <person name="Grigoriev I.V."/>
            <person name="Crous P."/>
            <person name="Smith M.E."/>
        </authorList>
    </citation>
    <scope>NUCLEOTIDE SEQUENCE</scope>
    <source>
        <strain evidence="6">RSA 861</strain>
    </source>
</reference>
<feature type="compositionally biased region" description="Basic and acidic residues" evidence="5">
    <location>
        <begin position="256"/>
        <end position="266"/>
    </location>
</feature>
<comment type="subcellular location">
    <subcellularLocation>
        <location evidence="1">Endomembrane system</location>
        <topology evidence="1">Multi-pass membrane protein</topology>
    </subcellularLocation>
</comment>
<organism evidence="6 7">
    <name type="scientific">Tieghemiomyces parasiticus</name>
    <dbReference type="NCBI Taxonomy" id="78921"/>
    <lineage>
        <taxon>Eukaryota</taxon>
        <taxon>Fungi</taxon>
        <taxon>Fungi incertae sedis</taxon>
        <taxon>Zoopagomycota</taxon>
        <taxon>Kickxellomycotina</taxon>
        <taxon>Dimargaritomycetes</taxon>
        <taxon>Dimargaritales</taxon>
        <taxon>Dimargaritaceae</taxon>
        <taxon>Tieghemiomyces</taxon>
    </lineage>
</organism>
<gene>
    <name evidence="6" type="ORF">IWQ60_006698</name>
</gene>
<dbReference type="PANTHER" id="PTHR28293:SF1">
    <property type="entry name" value="NUCLEAR RIM PROTEIN 1"/>
    <property type="match status" value="1"/>
</dbReference>
<evidence type="ECO:0000256" key="4">
    <source>
        <dbReference type="ARBA" id="ARBA00023136"/>
    </source>
</evidence>